<sequence>MQLSEQAQAILLLTAWLGKQDPSGATPLTPTEWGRFALFLRDTGRNPADLLRGSDMASLLSGFEDKKVTLERIGKLLGRSAALGIALEKWQRAGLWILTRSDADYPKRWKHWLKNDAPPVLFGTGNRGLLNRGGIAVVGSRDLDDAQVAFTGRLGRNIAHQGQAVISGGARGADETAMLGALESDGTAVGVLADSLLRASTSAKYRKALMRNDLALVSPFNPEAGFNAGNAMARNKYIYCLSDAAIVIAATENKGGTWAGAIEDLKRGWVPLWVRQGHVPGNKALVDKGANWLPEDFDVRELSDTQVTAPSVAPHVAEGMEAYAMRPTVEHGAASSTAQASDAKQEVCPEGSDQQAVTASATTNKPESGETPYESFLRRLDALLREQALSLKELQSEMEIKSKQLSEWLKQAGADGVVVKTRSPVKYRLRRGADAHKDEKKADGKEKSALGLDTGESAQTGFEF</sequence>
<dbReference type="InterPro" id="IPR057666">
    <property type="entry name" value="DrpA_SLOG"/>
</dbReference>
<evidence type="ECO:0000313" key="6">
    <source>
        <dbReference type="Proteomes" id="UP000321199"/>
    </source>
</evidence>
<protein>
    <submittedName>
        <fullName evidence="5">DNA-processing protein DprA</fullName>
    </submittedName>
</protein>
<gene>
    <name evidence="5" type="ORF">FOZ74_13455</name>
</gene>
<dbReference type="GO" id="GO:0009294">
    <property type="term" value="P:DNA-mediated transformation"/>
    <property type="evidence" value="ECO:0007669"/>
    <property type="project" value="InterPro"/>
</dbReference>
<comment type="similarity">
    <text evidence="1">Belongs to the DprA/Smf family.</text>
</comment>
<dbReference type="Proteomes" id="UP000321199">
    <property type="component" value="Chromosome"/>
</dbReference>
<evidence type="ECO:0000256" key="1">
    <source>
        <dbReference type="ARBA" id="ARBA00006525"/>
    </source>
</evidence>
<keyword evidence="6" id="KW-1185">Reference proteome</keyword>
<accession>A0A5B8S0P7</accession>
<reference evidence="5 6" key="1">
    <citation type="submission" date="2019-07" db="EMBL/GenBank/DDBJ databases">
        <title>Complete genome sequence of Comamonas sp. NLF 7-7 isolated from livestock.</title>
        <authorList>
            <person name="Kim D.H."/>
            <person name="Kim J.G."/>
        </authorList>
    </citation>
    <scope>NUCLEOTIDE SEQUENCE [LARGE SCALE GENOMIC DNA]</scope>
    <source>
        <strain evidence="5 6">NLF 7-7</strain>
    </source>
</reference>
<dbReference type="EMBL" id="CP042344">
    <property type="protein sequence ID" value="QEA13947.1"/>
    <property type="molecule type" value="Genomic_DNA"/>
</dbReference>
<dbReference type="InterPro" id="IPR003488">
    <property type="entry name" value="DprA"/>
</dbReference>
<organism evidence="5 6">
    <name type="scientific">Comamonas flocculans</name>
    <dbReference type="NCBI Taxonomy" id="2597701"/>
    <lineage>
        <taxon>Bacteria</taxon>
        <taxon>Pseudomonadati</taxon>
        <taxon>Pseudomonadota</taxon>
        <taxon>Betaproteobacteria</taxon>
        <taxon>Burkholderiales</taxon>
        <taxon>Comamonadaceae</taxon>
        <taxon>Comamonas</taxon>
    </lineage>
</organism>
<dbReference type="OrthoDB" id="9785707at2"/>
<dbReference type="AlphaFoldDB" id="A0A5B8S0P7"/>
<dbReference type="RefSeq" id="WP_146913531.1">
    <property type="nucleotide sequence ID" value="NZ_CP042344.1"/>
</dbReference>
<dbReference type="PANTHER" id="PTHR43022">
    <property type="entry name" value="PROTEIN SMF"/>
    <property type="match status" value="1"/>
</dbReference>
<evidence type="ECO:0000256" key="3">
    <source>
        <dbReference type="SAM" id="MobiDB-lite"/>
    </source>
</evidence>
<dbReference type="PANTHER" id="PTHR43022:SF1">
    <property type="entry name" value="PROTEIN SMF"/>
    <property type="match status" value="1"/>
</dbReference>
<feature type="domain" description="Smf/DprA SLOG" evidence="4">
    <location>
        <begin position="97"/>
        <end position="298"/>
    </location>
</feature>
<dbReference type="SUPFAM" id="SSF102405">
    <property type="entry name" value="MCP/YpsA-like"/>
    <property type="match status" value="1"/>
</dbReference>
<dbReference type="KEGG" id="cof:FOZ74_13455"/>
<name>A0A5B8S0P7_9BURK</name>
<proteinExistence type="inferred from homology"/>
<dbReference type="Pfam" id="PF02481">
    <property type="entry name" value="DNA_processg_A"/>
    <property type="match status" value="1"/>
</dbReference>
<dbReference type="Gene3D" id="3.40.50.450">
    <property type="match status" value="1"/>
</dbReference>
<evidence type="ECO:0000256" key="2">
    <source>
        <dbReference type="SAM" id="Coils"/>
    </source>
</evidence>
<feature type="region of interest" description="Disordered" evidence="3">
    <location>
        <begin position="430"/>
        <end position="464"/>
    </location>
</feature>
<evidence type="ECO:0000313" key="5">
    <source>
        <dbReference type="EMBL" id="QEA13947.1"/>
    </source>
</evidence>
<feature type="compositionally biased region" description="Polar residues" evidence="3">
    <location>
        <begin position="352"/>
        <end position="366"/>
    </location>
</feature>
<keyword evidence="2" id="KW-0175">Coiled coil</keyword>
<evidence type="ECO:0000259" key="4">
    <source>
        <dbReference type="Pfam" id="PF02481"/>
    </source>
</evidence>
<feature type="region of interest" description="Disordered" evidence="3">
    <location>
        <begin position="330"/>
        <end position="373"/>
    </location>
</feature>
<feature type="compositionally biased region" description="Basic and acidic residues" evidence="3">
    <location>
        <begin position="431"/>
        <end position="448"/>
    </location>
</feature>
<feature type="coiled-coil region" evidence="2">
    <location>
        <begin position="377"/>
        <end position="411"/>
    </location>
</feature>